<reference evidence="1 2" key="1">
    <citation type="journal article" date="2024" name="Proc. Natl. Acad. Sci. U.S.A.">
        <title>The evolutionary genomics of adaptation to stress in wild rhizobium bacteria.</title>
        <authorList>
            <person name="Kehlet-Delgado H."/>
            <person name="Montoya A.P."/>
            <person name="Jensen K.T."/>
            <person name="Wendlandt C.E."/>
            <person name="Dexheimer C."/>
            <person name="Roberts M."/>
            <person name="Torres Martinez L."/>
            <person name="Friesen M.L."/>
            <person name="Griffitts J.S."/>
            <person name="Porter S.S."/>
        </authorList>
    </citation>
    <scope>NUCLEOTIDE SEQUENCE [LARGE SCALE GENOMIC DNA]</scope>
    <source>
        <strain evidence="1 2">M0468</strain>
    </source>
</reference>
<comment type="caution">
    <text evidence="1">The sequence shown here is derived from an EMBL/GenBank/DDBJ whole genome shotgun (WGS) entry which is preliminary data.</text>
</comment>
<protein>
    <submittedName>
        <fullName evidence="1">Uncharacterized protein</fullName>
    </submittedName>
</protein>
<dbReference type="Proteomes" id="UP001480082">
    <property type="component" value="Unassembled WGS sequence"/>
</dbReference>
<dbReference type="EMBL" id="JAMYRI010000004">
    <property type="protein sequence ID" value="MER9284190.1"/>
    <property type="molecule type" value="Genomic_DNA"/>
</dbReference>
<evidence type="ECO:0000313" key="2">
    <source>
        <dbReference type="Proteomes" id="UP001480082"/>
    </source>
</evidence>
<accession>A0ACC6SXI7</accession>
<keyword evidence="2" id="KW-1185">Reference proteome</keyword>
<sequence length="95" mass="10394">MLFLDRFLAGDLRPGGGHGQGHEQGGLQRRRQPARAERKIVDDQKLQADDDKDRRARQPEVERAVVDDGMLVTHRMSGNAEVGSGVRPVLPGGGQ</sequence>
<gene>
    <name evidence="1" type="ORF">NKI81_09515</name>
</gene>
<organism evidence="1 2">
    <name type="scientific">Mesorhizobium australicum</name>
    <dbReference type="NCBI Taxonomy" id="536018"/>
    <lineage>
        <taxon>Bacteria</taxon>
        <taxon>Pseudomonadati</taxon>
        <taxon>Pseudomonadota</taxon>
        <taxon>Alphaproteobacteria</taxon>
        <taxon>Hyphomicrobiales</taxon>
        <taxon>Phyllobacteriaceae</taxon>
        <taxon>Mesorhizobium</taxon>
    </lineage>
</organism>
<evidence type="ECO:0000313" key="1">
    <source>
        <dbReference type="EMBL" id="MER9284190.1"/>
    </source>
</evidence>
<name>A0ACC6SXI7_9HYPH</name>
<proteinExistence type="predicted"/>